<dbReference type="EC" id="5.2.1.8" evidence="2"/>
<proteinExistence type="predicted"/>
<dbReference type="Gene3D" id="3.10.50.40">
    <property type="match status" value="1"/>
</dbReference>
<dbReference type="InterPro" id="IPR001179">
    <property type="entry name" value="PPIase_FKBP_dom"/>
</dbReference>
<dbReference type="SUPFAM" id="SSF54534">
    <property type="entry name" value="FKBP-like"/>
    <property type="match status" value="1"/>
</dbReference>
<organism evidence="6">
    <name type="scientific">marine metagenome</name>
    <dbReference type="NCBI Taxonomy" id="408172"/>
    <lineage>
        <taxon>unclassified sequences</taxon>
        <taxon>metagenomes</taxon>
        <taxon>ecological metagenomes</taxon>
    </lineage>
</organism>
<dbReference type="PROSITE" id="PS50059">
    <property type="entry name" value="FKBP_PPIASE"/>
    <property type="match status" value="1"/>
</dbReference>
<sequence length="134" mass="14677">MIKSILTAHLLIFLALIGCNNKEIIMENGLIIEDMLIGEGSVAEQYSILTVHYTGRLKSGKYFDSTNEIGREPLRFTLGAGQVIKGWDQGLIGMKVGGKRKLIVPPSLGYGDQDMGIIPPNSTLTFVVELIEIE</sequence>
<evidence type="ECO:0000256" key="2">
    <source>
        <dbReference type="ARBA" id="ARBA00013194"/>
    </source>
</evidence>
<gene>
    <name evidence="6" type="ORF">METZ01_LOCUS11180</name>
</gene>
<dbReference type="InterPro" id="IPR046357">
    <property type="entry name" value="PPIase_dom_sf"/>
</dbReference>
<evidence type="ECO:0000256" key="1">
    <source>
        <dbReference type="ARBA" id="ARBA00000971"/>
    </source>
</evidence>
<evidence type="ECO:0000256" key="4">
    <source>
        <dbReference type="ARBA" id="ARBA00023235"/>
    </source>
</evidence>
<evidence type="ECO:0000256" key="3">
    <source>
        <dbReference type="ARBA" id="ARBA00023110"/>
    </source>
</evidence>
<keyword evidence="3" id="KW-0697">Rotamase</keyword>
<dbReference type="PANTHER" id="PTHR43811:SF19">
    <property type="entry name" value="39 KDA FK506-BINDING NUCLEAR PROTEIN"/>
    <property type="match status" value="1"/>
</dbReference>
<protein>
    <recommendedName>
        <fullName evidence="2">peptidylprolyl isomerase</fullName>
        <ecNumber evidence="2">5.2.1.8</ecNumber>
    </recommendedName>
</protein>
<evidence type="ECO:0000259" key="5">
    <source>
        <dbReference type="PROSITE" id="PS50059"/>
    </source>
</evidence>
<dbReference type="FunFam" id="3.10.50.40:FF:000006">
    <property type="entry name" value="Peptidyl-prolyl cis-trans isomerase"/>
    <property type="match status" value="1"/>
</dbReference>
<comment type="catalytic activity">
    <reaction evidence="1">
        <text>[protein]-peptidylproline (omega=180) = [protein]-peptidylproline (omega=0)</text>
        <dbReference type="Rhea" id="RHEA:16237"/>
        <dbReference type="Rhea" id="RHEA-COMP:10747"/>
        <dbReference type="Rhea" id="RHEA-COMP:10748"/>
        <dbReference type="ChEBI" id="CHEBI:83833"/>
        <dbReference type="ChEBI" id="CHEBI:83834"/>
        <dbReference type="EC" id="5.2.1.8"/>
    </reaction>
</comment>
<feature type="domain" description="PPIase FKBP-type" evidence="5">
    <location>
        <begin position="46"/>
        <end position="134"/>
    </location>
</feature>
<name>A0A381NUN7_9ZZZZ</name>
<accession>A0A381NUN7</accession>
<keyword evidence="4" id="KW-0413">Isomerase</keyword>
<dbReference type="EMBL" id="UINC01000611">
    <property type="protein sequence ID" value="SUZ58326.1"/>
    <property type="molecule type" value="Genomic_DNA"/>
</dbReference>
<dbReference type="GO" id="GO:0003755">
    <property type="term" value="F:peptidyl-prolyl cis-trans isomerase activity"/>
    <property type="evidence" value="ECO:0007669"/>
    <property type="project" value="UniProtKB-KW"/>
</dbReference>
<dbReference type="Pfam" id="PF00254">
    <property type="entry name" value="FKBP_C"/>
    <property type="match status" value="1"/>
</dbReference>
<dbReference type="AlphaFoldDB" id="A0A381NUN7"/>
<evidence type="ECO:0000313" key="6">
    <source>
        <dbReference type="EMBL" id="SUZ58326.1"/>
    </source>
</evidence>
<dbReference type="PROSITE" id="PS51257">
    <property type="entry name" value="PROKAR_LIPOPROTEIN"/>
    <property type="match status" value="1"/>
</dbReference>
<dbReference type="PANTHER" id="PTHR43811">
    <property type="entry name" value="FKBP-TYPE PEPTIDYL-PROLYL CIS-TRANS ISOMERASE FKPA"/>
    <property type="match status" value="1"/>
</dbReference>
<reference evidence="6" key="1">
    <citation type="submission" date="2018-05" db="EMBL/GenBank/DDBJ databases">
        <authorList>
            <person name="Lanie J.A."/>
            <person name="Ng W.-L."/>
            <person name="Kazmierczak K.M."/>
            <person name="Andrzejewski T.M."/>
            <person name="Davidsen T.M."/>
            <person name="Wayne K.J."/>
            <person name="Tettelin H."/>
            <person name="Glass J.I."/>
            <person name="Rusch D."/>
            <person name="Podicherti R."/>
            <person name="Tsui H.-C.T."/>
            <person name="Winkler M.E."/>
        </authorList>
    </citation>
    <scope>NUCLEOTIDE SEQUENCE</scope>
</reference>